<dbReference type="GO" id="GO:0044550">
    <property type="term" value="P:secondary metabolite biosynthetic process"/>
    <property type="evidence" value="ECO:0007669"/>
    <property type="project" value="UniProtKB-ARBA"/>
</dbReference>
<keyword evidence="14" id="KW-1185">Reference proteome</keyword>
<evidence type="ECO:0000256" key="7">
    <source>
        <dbReference type="ARBA" id="ARBA00022989"/>
    </source>
</evidence>
<dbReference type="InterPro" id="IPR036291">
    <property type="entry name" value="NAD(P)-bd_dom_sf"/>
</dbReference>
<evidence type="ECO:0000256" key="11">
    <source>
        <dbReference type="ARBA" id="ARBA00023160"/>
    </source>
</evidence>
<dbReference type="EC" id="1.1.1.330" evidence="12"/>
<evidence type="ECO:0000313" key="14">
    <source>
        <dbReference type="Proteomes" id="UP000054771"/>
    </source>
</evidence>
<dbReference type="InterPro" id="IPR027533">
    <property type="entry name" value="3_ketoreductase_fungal"/>
</dbReference>
<proteinExistence type="inferred from homology"/>
<evidence type="ECO:0000256" key="12">
    <source>
        <dbReference type="HAMAP-Rule" id="MF_03107"/>
    </source>
</evidence>
<dbReference type="CDD" id="cd05356">
    <property type="entry name" value="17beta-HSD1_like_SDR_c"/>
    <property type="match status" value="1"/>
</dbReference>
<keyword evidence="2 12" id="KW-0444">Lipid biosynthesis</keyword>
<dbReference type="Proteomes" id="UP000054771">
    <property type="component" value="Unassembled WGS sequence"/>
</dbReference>
<gene>
    <name evidence="13" type="ORF">ASPCAL01045</name>
</gene>
<keyword evidence="11 12" id="KW-0275">Fatty acid biosynthesis</keyword>
<keyword evidence="10 12" id="KW-0472">Membrane</keyword>
<dbReference type="AlphaFoldDB" id="A0A0U5FS80"/>
<dbReference type="SUPFAM" id="SSF51735">
    <property type="entry name" value="NAD(P)-binding Rossmann-fold domains"/>
    <property type="match status" value="1"/>
</dbReference>
<keyword evidence="4 12" id="KW-0256">Endoplasmic reticulum</keyword>
<feature type="binding site" evidence="12">
    <location>
        <position position="207"/>
    </location>
    <ligand>
        <name>substrate</name>
    </ligand>
</feature>
<comment type="catalytic activity">
    <reaction evidence="12">
        <text>a very-long-chain (3R)-3-hydroxyacyl-CoA + NADP(+) = a very-long-chain 3-oxoacyl-CoA + NADPH + H(+)</text>
        <dbReference type="Rhea" id="RHEA:48680"/>
        <dbReference type="ChEBI" id="CHEBI:15378"/>
        <dbReference type="ChEBI" id="CHEBI:57783"/>
        <dbReference type="ChEBI" id="CHEBI:58349"/>
        <dbReference type="ChEBI" id="CHEBI:85440"/>
        <dbReference type="ChEBI" id="CHEBI:90725"/>
        <dbReference type="EC" id="1.1.1.330"/>
    </reaction>
</comment>
<dbReference type="PANTHER" id="PTHR43086">
    <property type="entry name" value="VERY-LONG-CHAIN 3-OXOOACYL-COA REDUCTASE"/>
    <property type="match status" value="1"/>
</dbReference>
<dbReference type="InterPro" id="IPR002347">
    <property type="entry name" value="SDR_fam"/>
</dbReference>
<sequence length="346" mass="37599">MDFLKDTQSCLSKLEFNFAPGWQSVAASALLAAGGWFAISRAWTLIRVLLNLFILPGKSLRSFGPKGSWAVVTGASDGLGKEFALQIARAGYNIVLVSRTASKLTTLSDEITSKYPSVQTKILAMDFARNEDQDYEKLKAILGDLDVAILVNNVGKSHSIPVPFALTPEDEMTDIVTINCLGTLRVTQLVVPGMIQRKRGLILTMGSFGGLLPTPLLATYSGSKAFLQQWSTALGSELQPYGITVELVQAYLITSAMSKIRRTSALIPNPRAFVKATLSKIGNNGGSPTYAYSSSPYWSHGLVAYLATCVANPMSKWLTNQNKGMHESIRKRALRKAERENAKKSS</sequence>
<protein>
    <recommendedName>
        <fullName evidence="12">Very-long-chain 3-oxoacyl-CoA reductase</fullName>
        <ecNumber evidence="12">1.1.1.330</ecNumber>
    </recommendedName>
    <alternativeName>
        <fullName evidence="12">3-ketoacyl-CoA reductase</fullName>
        <shortName evidence="12">3-ketoreductase</shortName>
        <shortName evidence="12">KAR</shortName>
    </alternativeName>
    <alternativeName>
        <fullName evidence="12">Microsomal beta-keto-reductase</fullName>
    </alternativeName>
</protein>
<dbReference type="GO" id="GO:0005789">
    <property type="term" value="C:endoplasmic reticulum membrane"/>
    <property type="evidence" value="ECO:0007669"/>
    <property type="project" value="UniProtKB-SubCell"/>
</dbReference>
<dbReference type="PANTHER" id="PTHR43086:SF2">
    <property type="entry name" value="HYDROXYSTEROID DEHYDROGENASE-LIKE PROTEIN 1"/>
    <property type="match status" value="1"/>
</dbReference>
<dbReference type="EMBL" id="CDMC01000001">
    <property type="protein sequence ID" value="CEL01463.1"/>
    <property type="molecule type" value="Genomic_DNA"/>
</dbReference>
<evidence type="ECO:0000256" key="9">
    <source>
        <dbReference type="ARBA" id="ARBA00023098"/>
    </source>
</evidence>
<keyword evidence="5 12" id="KW-0276">Fatty acid metabolism</keyword>
<dbReference type="Gene3D" id="3.40.50.720">
    <property type="entry name" value="NAD(P)-binding Rossmann-like Domain"/>
    <property type="match status" value="1"/>
</dbReference>
<dbReference type="STRING" id="454130.A0A0U5FS80"/>
<dbReference type="GO" id="GO:0030497">
    <property type="term" value="P:fatty acid elongation"/>
    <property type="evidence" value="ECO:0007669"/>
    <property type="project" value="UniProtKB-UniRule"/>
</dbReference>
<evidence type="ECO:0000256" key="8">
    <source>
        <dbReference type="ARBA" id="ARBA00023002"/>
    </source>
</evidence>
<comment type="function">
    <text evidence="12">Component of the microsomal membrane bound fatty acid elongation system, which produces the 26-carbon very long-chain fatty acids (VLCFA) from palmitate. Catalyzes the reduction of the 3-ketoacyl-CoA intermediate that is formed in each cycle of fatty acid elongation. VLCFAs serve as precursors for ceramide and sphingolipids.</text>
</comment>
<dbReference type="UniPathway" id="UPA00094"/>
<keyword evidence="7 12" id="KW-1133">Transmembrane helix</keyword>
<reference evidence="14" key="1">
    <citation type="journal article" date="2016" name="Genome Announc.">
        <title>Draft genome sequences of fungus Aspergillus calidoustus.</title>
        <authorList>
            <person name="Horn F."/>
            <person name="Linde J."/>
            <person name="Mattern D.J."/>
            <person name="Walther G."/>
            <person name="Guthke R."/>
            <person name="Scherlach K."/>
            <person name="Martin K."/>
            <person name="Brakhage A.A."/>
            <person name="Petzke L."/>
            <person name="Valiante V."/>
        </authorList>
    </citation>
    <scope>NUCLEOTIDE SEQUENCE [LARGE SCALE GENOMIC DNA]</scope>
    <source>
        <strain evidence="14">SF006504</strain>
    </source>
</reference>
<evidence type="ECO:0000256" key="4">
    <source>
        <dbReference type="ARBA" id="ARBA00022824"/>
    </source>
</evidence>
<dbReference type="FunFam" id="3.40.50.720:FF:000317">
    <property type="entry name" value="Very-long-chain 3-oxoacyl-CoA reductase"/>
    <property type="match status" value="1"/>
</dbReference>
<comment type="similarity">
    <text evidence="12">Belongs to the short-chain dehydrogenases/reductases (SDR) family.</text>
</comment>
<dbReference type="OMA" id="LVAPGMM"/>
<dbReference type="HAMAP" id="MF_03107">
    <property type="entry name" value="3_ketoreductase"/>
    <property type="match status" value="1"/>
</dbReference>
<dbReference type="GO" id="GO:0045703">
    <property type="term" value="F:ketoreductase activity"/>
    <property type="evidence" value="ECO:0007669"/>
    <property type="project" value="UniProtKB-UniRule"/>
</dbReference>
<keyword evidence="8 12" id="KW-0560">Oxidoreductase</keyword>
<evidence type="ECO:0000256" key="6">
    <source>
        <dbReference type="ARBA" id="ARBA00022857"/>
    </source>
</evidence>
<evidence type="ECO:0000256" key="1">
    <source>
        <dbReference type="ARBA" id="ARBA00005194"/>
    </source>
</evidence>
<dbReference type="InterPro" id="IPR020904">
    <property type="entry name" value="Sc_DH/Rdtase_CS"/>
</dbReference>
<dbReference type="GO" id="GO:0141040">
    <property type="term" value="F:very-long-chain 3-oxoacyl-CoA reductase activity"/>
    <property type="evidence" value="ECO:0007669"/>
    <property type="project" value="UniProtKB-EC"/>
</dbReference>
<feature type="active site" description="Proton acceptor" evidence="12">
    <location>
        <position position="220"/>
    </location>
</feature>
<dbReference type="PRINTS" id="PR00081">
    <property type="entry name" value="GDHRDH"/>
</dbReference>
<comment type="subcellular location">
    <subcellularLocation>
        <location evidence="12">Endoplasmic reticulum membrane</location>
        <topology evidence="12">Single-pass membrane protein</topology>
    </subcellularLocation>
</comment>
<evidence type="ECO:0000256" key="2">
    <source>
        <dbReference type="ARBA" id="ARBA00022516"/>
    </source>
</evidence>
<evidence type="ECO:0000256" key="5">
    <source>
        <dbReference type="ARBA" id="ARBA00022832"/>
    </source>
</evidence>
<evidence type="ECO:0000256" key="10">
    <source>
        <dbReference type="ARBA" id="ARBA00023136"/>
    </source>
</evidence>
<name>A0A0U5FS80_ASPCI</name>
<dbReference type="PROSITE" id="PS00061">
    <property type="entry name" value="ADH_SHORT"/>
    <property type="match status" value="1"/>
</dbReference>
<dbReference type="PIRSF" id="PIRSF000126">
    <property type="entry name" value="11-beta-HSD1"/>
    <property type="match status" value="1"/>
</dbReference>
<organism evidence="13 14">
    <name type="scientific">Aspergillus calidoustus</name>
    <dbReference type="NCBI Taxonomy" id="454130"/>
    <lineage>
        <taxon>Eukaryota</taxon>
        <taxon>Fungi</taxon>
        <taxon>Dikarya</taxon>
        <taxon>Ascomycota</taxon>
        <taxon>Pezizomycotina</taxon>
        <taxon>Eurotiomycetes</taxon>
        <taxon>Eurotiomycetidae</taxon>
        <taxon>Eurotiales</taxon>
        <taxon>Aspergillaceae</taxon>
        <taxon>Aspergillus</taxon>
        <taxon>Aspergillus subgen. Nidulantes</taxon>
    </lineage>
</organism>
<keyword evidence="9 12" id="KW-0443">Lipid metabolism</keyword>
<dbReference type="GO" id="GO:0030148">
    <property type="term" value="P:sphingolipid biosynthetic process"/>
    <property type="evidence" value="ECO:0007669"/>
    <property type="project" value="UniProtKB-ARBA"/>
</dbReference>
<dbReference type="OrthoDB" id="5545019at2759"/>
<keyword evidence="3 12" id="KW-0812">Transmembrane</keyword>
<evidence type="ECO:0000256" key="3">
    <source>
        <dbReference type="ARBA" id="ARBA00022692"/>
    </source>
</evidence>
<keyword evidence="6 12" id="KW-0521">NADP</keyword>
<comment type="pathway">
    <text evidence="1">Lipid metabolism; fatty acid biosynthesis.</text>
</comment>
<dbReference type="Pfam" id="PF00106">
    <property type="entry name" value="adh_short"/>
    <property type="match status" value="1"/>
</dbReference>
<accession>A0A0U5FS80</accession>
<evidence type="ECO:0000313" key="13">
    <source>
        <dbReference type="EMBL" id="CEL01463.1"/>
    </source>
</evidence>